<dbReference type="OrthoDB" id="185373at2759"/>
<evidence type="ECO:0000313" key="2">
    <source>
        <dbReference type="Proteomes" id="UP000237000"/>
    </source>
</evidence>
<protein>
    <submittedName>
        <fullName evidence="1">Uncharacterized protein</fullName>
    </submittedName>
</protein>
<organism evidence="1 2">
    <name type="scientific">Trema orientale</name>
    <name type="common">Charcoal tree</name>
    <name type="synonym">Celtis orientalis</name>
    <dbReference type="NCBI Taxonomy" id="63057"/>
    <lineage>
        <taxon>Eukaryota</taxon>
        <taxon>Viridiplantae</taxon>
        <taxon>Streptophyta</taxon>
        <taxon>Embryophyta</taxon>
        <taxon>Tracheophyta</taxon>
        <taxon>Spermatophyta</taxon>
        <taxon>Magnoliopsida</taxon>
        <taxon>eudicotyledons</taxon>
        <taxon>Gunneridae</taxon>
        <taxon>Pentapetalae</taxon>
        <taxon>rosids</taxon>
        <taxon>fabids</taxon>
        <taxon>Rosales</taxon>
        <taxon>Cannabaceae</taxon>
        <taxon>Trema</taxon>
    </lineage>
</organism>
<name>A0A2P5A8P5_TREOI</name>
<dbReference type="AlphaFoldDB" id="A0A2P5A8P5"/>
<proteinExistence type="predicted"/>
<accession>A0A2P5A8P5</accession>
<reference evidence="2" key="1">
    <citation type="submission" date="2016-06" db="EMBL/GenBank/DDBJ databases">
        <title>Parallel loss of symbiosis genes in relatives of nitrogen-fixing non-legume Parasponia.</title>
        <authorList>
            <person name="Van Velzen R."/>
            <person name="Holmer R."/>
            <person name="Bu F."/>
            <person name="Rutten L."/>
            <person name="Van Zeijl A."/>
            <person name="Liu W."/>
            <person name="Santuari L."/>
            <person name="Cao Q."/>
            <person name="Sharma T."/>
            <person name="Shen D."/>
            <person name="Roswanjaya Y."/>
            <person name="Wardhani T."/>
            <person name="Kalhor M.S."/>
            <person name="Jansen J."/>
            <person name="Van den Hoogen J."/>
            <person name="Gungor B."/>
            <person name="Hartog M."/>
            <person name="Hontelez J."/>
            <person name="Verver J."/>
            <person name="Yang W.-C."/>
            <person name="Schijlen E."/>
            <person name="Repin R."/>
            <person name="Schilthuizen M."/>
            <person name="Schranz E."/>
            <person name="Heidstra R."/>
            <person name="Miyata K."/>
            <person name="Fedorova E."/>
            <person name="Kohlen W."/>
            <person name="Bisseling T."/>
            <person name="Smit S."/>
            <person name="Geurts R."/>
        </authorList>
    </citation>
    <scope>NUCLEOTIDE SEQUENCE [LARGE SCALE GENOMIC DNA]</scope>
    <source>
        <strain evidence="2">cv. RG33-2</strain>
    </source>
</reference>
<comment type="caution">
    <text evidence="1">The sequence shown here is derived from an EMBL/GenBank/DDBJ whole genome shotgun (WGS) entry which is preliminary data.</text>
</comment>
<evidence type="ECO:0000313" key="1">
    <source>
        <dbReference type="EMBL" id="PON32900.1"/>
    </source>
</evidence>
<sequence>MMKAGHSPNVVSFVVLVDELCEQKGVEEAKRVTGKLRQKGTLGDREFKVSLQSVDLILSNTTIDDLPPYKNRMRFKYGVNINRTWNVGKLRNA</sequence>
<dbReference type="InParanoid" id="A0A2P5A8P5"/>
<dbReference type="EMBL" id="JXTC01001065">
    <property type="protein sequence ID" value="PON32900.1"/>
    <property type="molecule type" value="Genomic_DNA"/>
</dbReference>
<gene>
    <name evidence="1" type="ORF">TorRG33x02_355820</name>
</gene>
<dbReference type="Proteomes" id="UP000237000">
    <property type="component" value="Unassembled WGS sequence"/>
</dbReference>
<keyword evidence="2" id="KW-1185">Reference proteome</keyword>
<dbReference type="STRING" id="63057.A0A2P5A8P5"/>